<dbReference type="GO" id="GO:0005737">
    <property type="term" value="C:cytoplasm"/>
    <property type="evidence" value="ECO:0007669"/>
    <property type="project" value="UniProtKB-SubCell"/>
</dbReference>
<name>A0A1G2EVF3_9BACT</name>
<accession>A0A1G2EVF3</accession>
<evidence type="ECO:0000256" key="2">
    <source>
        <dbReference type="ARBA" id="ARBA00005369"/>
    </source>
</evidence>
<evidence type="ECO:0000256" key="6">
    <source>
        <dbReference type="ARBA" id="ARBA00022603"/>
    </source>
</evidence>
<dbReference type="InterPro" id="IPR029063">
    <property type="entry name" value="SAM-dependent_MTases_sf"/>
</dbReference>
<dbReference type="GO" id="GO:0004719">
    <property type="term" value="F:protein-L-isoaspartate (D-aspartate) O-methyltransferase activity"/>
    <property type="evidence" value="ECO:0007669"/>
    <property type="project" value="UniProtKB-EC"/>
</dbReference>
<evidence type="ECO:0000313" key="13">
    <source>
        <dbReference type="Proteomes" id="UP000177486"/>
    </source>
</evidence>
<dbReference type="AlphaFoldDB" id="A0A1G2EVF3"/>
<dbReference type="Gene3D" id="3.40.50.150">
    <property type="entry name" value="Vaccinia Virus protein VP39"/>
    <property type="match status" value="1"/>
</dbReference>
<dbReference type="CDD" id="cd02440">
    <property type="entry name" value="AdoMet_MTases"/>
    <property type="match status" value="1"/>
</dbReference>
<evidence type="ECO:0000256" key="3">
    <source>
        <dbReference type="ARBA" id="ARBA00011890"/>
    </source>
</evidence>
<evidence type="ECO:0000256" key="9">
    <source>
        <dbReference type="ARBA" id="ARBA00030757"/>
    </source>
</evidence>
<organism evidence="12 13">
    <name type="scientific">Candidatus Niyogibacteria bacterium RIFCSPLOWO2_01_FULL_45_48</name>
    <dbReference type="NCBI Taxonomy" id="1801724"/>
    <lineage>
        <taxon>Bacteria</taxon>
        <taxon>Candidatus Niyogiibacteriota</taxon>
    </lineage>
</organism>
<evidence type="ECO:0000313" key="12">
    <source>
        <dbReference type="EMBL" id="OGZ29786.1"/>
    </source>
</evidence>
<evidence type="ECO:0000256" key="11">
    <source>
        <dbReference type="ARBA" id="ARBA00031350"/>
    </source>
</evidence>
<evidence type="ECO:0000256" key="4">
    <source>
        <dbReference type="ARBA" id="ARBA00013346"/>
    </source>
</evidence>
<comment type="subcellular location">
    <subcellularLocation>
        <location evidence="1">Cytoplasm</location>
    </subcellularLocation>
</comment>
<evidence type="ECO:0000256" key="5">
    <source>
        <dbReference type="ARBA" id="ARBA00022490"/>
    </source>
</evidence>
<evidence type="ECO:0000256" key="10">
    <source>
        <dbReference type="ARBA" id="ARBA00031323"/>
    </source>
</evidence>
<evidence type="ECO:0000256" key="8">
    <source>
        <dbReference type="ARBA" id="ARBA00022691"/>
    </source>
</evidence>
<comment type="similarity">
    <text evidence="2">Belongs to the methyltransferase superfamily. L-isoaspartyl/D-aspartyl protein methyltransferase family.</text>
</comment>
<keyword evidence="7 12" id="KW-0808">Transferase</keyword>
<keyword evidence="5" id="KW-0963">Cytoplasm</keyword>
<dbReference type="PANTHER" id="PTHR11579:SF0">
    <property type="entry name" value="PROTEIN-L-ISOASPARTATE(D-ASPARTATE) O-METHYLTRANSFERASE"/>
    <property type="match status" value="1"/>
</dbReference>
<sequence>MNPLPAYLQRTGVLKAGPILESFGAIDRADFVPEELKSRAYADEALPIGGGQTISQPYTVAFMLNLLDPRRGEKIMDVGAGSGWQTALLAHVVGNTGKVFAIERVPELCEFGRVNVSKYNFIASGVVEWFCQDATSGLPDKAPMDKIIAAASIVDLKVPKAWEEQLKVGGKMVVPIGNSIWLFIKQPDGTFHEKEFPGFIFVPFIKNDRT</sequence>
<keyword evidence="6 12" id="KW-0489">Methyltransferase</keyword>
<dbReference type="EC" id="2.1.1.77" evidence="3"/>
<dbReference type="EMBL" id="MHMQ01000032">
    <property type="protein sequence ID" value="OGZ29786.1"/>
    <property type="molecule type" value="Genomic_DNA"/>
</dbReference>
<dbReference type="InterPro" id="IPR000682">
    <property type="entry name" value="PCMT"/>
</dbReference>
<dbReference type="GO" id="GO:0032259">
    <property type="term" value="P:methylation"/>
    <property type="evidence" value="ECO:0007669"/>
    <property type="project" value="UniProtKB-KW"/>
</dbReference>
<protein>
    <recommendedName>
        <fullName evidence="4">Protein-L-isoaspartate O-methyltransferase</fullName>
        <ecNumber evidence="3">2.1.1.77</ecNumber>
    </recommendedName>
    <alternativeName>
        <fullName evidence="11">L-isoaspartyl protein carboxyl methyltransferase</fullName>
    </alternativeName>
    <alternativeName>
        <fullName evidence="9">Protein L-isoaspartyl methyltransferase</fullName>
    </alternativeName>
    <alternativeName>
        <fullName evidence="10">Protein-beta-aspartate methyltransferase</fullName>
    </alternativeName>
</protein>
<keyword evidence="8" id="KW-0949">S-adenosyl-L-methionine</keyword>
<reference evidence="12 13" key="1">
    <citation type="journal article" date="2016" name="Nat. Commun.">
        <title>Thousands of microbial genomes shed light on interconnected biogeochemical processes in an aquifer system.</title>
        <authorList>
            <person name="Anantharaman K."/>
            <person name="Brown C.T."/>
            <person name="Hug L.A."/>
            <person name="Sharon I."/>
            <person name="Castelle C.J."/>
            <person name="Probst A.J."/>
            <person name="Thomas B.C."/>
            <person name="Singh A."/>
            <person name="Wilkins M.J."/>
            <person name="Karaoz U."/>
            <person name="Brodie E.L."/>
            <person name="Williams K.H."/>
            <person name="Hubbard S.S."/>
            <person name="Banfield J.F."/>
        </authorList>
    </citation>
    <scope>NUCLEOTIDE SEQUENCE [LARGE SCALE GENOMIC DNA]</scope>
</reference>
<dbReference type="PANTHER" id="PTHR11579">
    <property type="entry name" value="PROTEIN-L-ISOASPARTATE O-METHYLTRANSFERASE"/>
    <property type="match status" value="1"/>
</dbReference>
<dbReference type="SUPFAM" id="SSF53335">
    <property type="entry name" value="S-adenosyl-L-methionine-dependent methyltransferases"/>
    <property type="match status" value="1"/>
</dbReference>
<evidence type="ECO:0000256" key="1">
    <source>
        <dbReference type="ARBA" id="ARBA00004496"/>
    </source>
</evidence>
<dbReference type="Proteomes" id="UP000177486">
    <property type="component" value="Unassembled WGS sequence"/>
</dbReference>
<proteinExistence type="inferred from homology"/>
<evidence type="ECO:0000256" key="7">
    <source>
        <dbReference type="ARBA" id="ARBA00022679"/>
    </source>
</evidence>
<comment type="caution">
    <text evidence="12">The sequence shown here is derived from an EMBL/GenBank/DDBJ whole genome shotgun (WGS) entry which is preliminary data.</text>
</comment>
<gene>
    <name evidence="12" type="ORF">A2931_00625</name>
</gene>
<dbReference type="Pfam" id="PF01135">
    <property type="entry name" value="PCMT"/>
    <property type="match status" value="1"/>
</dbReference>